<sequence>MNTIINTQPRLNHDILLQAMWACPRDDCARFMRTCRFLHNHGHRVLLSHDLHFLQEKDILRVLEYLQLQNDRRSRHVRSMHLNTGAAELSESTALALAAALPLMHNLQELLITDSEYLLSSHPDLFRATGALTTLRSIHLTDMGELAVDMLQSLRSQLVHIVIDFDTETLEDSGEYLIGFPALPDHSRTTLQEIAIHRWYELPDTPASDEQAFVFPETRRLILGQPLRPPLVQWYTCTFPTLSHLSLGAAESELEMSDVEDIRQQNISDQAESGCAWKTLDELNGDLIDVYTLGFTCTVEHMHLGEIYPNELQMLGPVLLQARPRELSIDKWPAAGRLHDSADDVFVAFRGQGGARLEELVMEVELKKGDGEIDISVILEALLSALATDAPLQALRLDVTFANVDPRPGEVITRKVSKRSKWRRGDPLRPLPDIEQYPLTVAEQSVVNFDSRDYVRRFTAAVPTLRIVEINFSGVRNLYRMTTLVDGEVHVGGSW</sequence>
<name>A0A1M2V4A1_TRAPU</name>
<dbReference type="OMA" id="WITDSEY"/>
<reference evidence="1 2" key="1">
    <citation type="submission" date="2016-10" db="EMBL/GenBank/DDBJ databases">
        <title>Genome sequence of the basidiomycete white-rot fungus Trametes pubescens.</title>
        <authorList>
            <person name="Makela M.R."/>
            <person name="Granchi Z."/>
            <person name="Peng M."/>
            <person name="De Vries R.P."/>
            <person name="Grigoriev I."/>
            <person name="Riley R."/>
            <person name="Hilden K."/>
        </authorList>
    </citation>
    <scope>NUCLEOTIDE SEQUENCE [LARGE SCALE GENOMIC DNA]</scope>
    <source>
        <strain evidence="1 2">FBCC735</strain>
    </source>
</reference>
<dbReference type="EMBL" id="MNAD01001673">
    <property type="protein sequence ID" value="OJT02373.1"/>
    <property type="molecule type" value="Genomic_DNA"/>
</dbReference>
<organism evidence="1 2">
    <name type="scientific">Trametes pubescens</name>
    <name type="common">White-rot fungus</name>
    <dbReference type="NCBI Taxonomy" id="154538"/>
    <lineage>
        <taxon>Eukaryota</taxon>
        <taxon>Fungi</taxon>
        <taxon>Dikarya</taxon>
        <taxon>Basidiomycota</taxon>
        <taxon>Agaricomycotina</taxon>
        <taxon>Agaricomycetes</taxon>
        <taxon>Polyporales</taxon>
        <taxon>Polyporaceae</taxon>
        <taxon>Trametes</taxon>
    </lineage>
</organism>
<gene>
    <name evidence="1" type="ORF">TRAPUB_7097</name>
</gene>
<proteinExistence type="predicted"/>
<protein>
    <recommendedName>
        <fullName evidence="3">F-box domain-containing protein</fullName>
    </recommendedName>
</protein>
<comment type="caution">
    <text evidence="1">The sequence shown here is derived from an EMBL/GenBank/DDBJ whole genome shotgun (WGS) entry which is preliminary data.</text>
</comment>
<evidence type="ECO:0000313" key="1">
    <source>
        <dbReference type="EMBL" id="OJT02373.1"/>
    </source>
</evidence>
<dbReference type="OrthoDB" id="2729741at2759"/>
<dbReference type="AlphaFoldDB" id="A0A1M2V4A1"/>
<evidence type="ECO:0008006" key="3">
    <source>
        <dbReference type="Google" id="ProtNLM"/>
    </source>
</evidence>
<accession>A0A1M2V4A1</accession>
<dbReference type="Proteomes" id="UP000184267">
    <property type="component" value="Unassembled WGS sequence"/>
</dbReference>
<evidence type="ECO:0000313" key="2">
    <source>
        <dbReference type="Proteomes" id="UP000184267"/>
    </source>
</evidence>
<keyword evidence="2" id="KW-1185">Reference proteome</keyword>